<reference evidence="2" key="1">
    <citation type="submission" date="2020-04" db="EMBL/GenBank/DDBJ databases">
        <title>Hybrid Assembly of Korean Phytophthora infestans isolates.</title>
        <authorList>
            <person name="Prokchorchik M."/>
            <person name="Lee Y."/>
            <person name="Seo J."/>
            <person name="Cho J.-H."/>
            <person name="Park Y.-E."/>
            <person name="Jang D.-C."/>
            <person name="Im J.-S."/>
            <person name="Choi J.-G."/>
            <person name="Park H.-J."/>
            <person name="Lee G.-B."/>
            <person name="Lee Y.-G."/>
            <person name="Hong S.-Y."/>
            <person name="Cho K."/>
            <person name="Sohn K.H."/>
        </authorList>
    </citation>
    <scope>NUCLEOTIDE SEQUENCE</scope>
    <source>
        <strain evidence="2">KR_1_A1</strain>
        <strain evidence="3">KR_2_A2</strain>
    </source>
</reference>
<gene>
    <name evidence="2" type="ORF">GN244_ATG14524</name>
    <name evidence="3" type="ORF">GN958_ATG12009</name>
</gene>
<keyword evidence="1" id="KW-1133">Transmembrane helix</keyword>
<dbReference type="Proteomes" id="UP000704712">
    <property type="component" value="Unassembled WGS sequence"/>
</dbReference>
<dbReference type="AlphaFoldDB" id="A0A833SXN7"/>
<evidence type="ECO:0000313" key="2">
    <source>
        <dbReference type="EMBL" id="KAF4033554.1"/>
    </source>
</evidence>
<proteinExistence type="predicted"/>
<keyword evidence="1" id="KW-0812">Transmembrane</keyword>
<dbReference type="EMBL" id="JAACNO010001630">
    <property type="protein sequence ID" value="KAF4138800.1"/>
    <property type="molecule type" value="Genomic_DNA"/>
</dbReference>
<keyword evidence="4" id="KW-1185">Reference proteome</keyword>
<comment type="caution">
    <text evidence="2">The sequence shown here is derived from an EMBL/GenBank/DDBJ whole genome shotgun (WGS) entry which is preliminary data.</text>
</comment>
<protein>
    <recommendedName>
        <fullName evidence="5">Transmembrane protein</fullName>
    </recommendedName>
</protein>
<dbReference type="Proteomes" id="UP000602510">
    <property type="component" value="Unassembled WGS sequence"/>
</dbReference>
<dbReference type="EMBL" id="WSZM01000417">
    <property type="protein sequence ID" value="KAF4033554.1"/>
    <property type="molecule type" value="Genomic_DNA"/>
</dbReference>
<evidence type="ECO:0008006" key="5">
    <source>
        <dbReference type="Google" id="ProtNLM"/>
    </source>
</evidence>
<accession>A0A833SXN7</accession>
<evidence type="ECO:0000256" key="1">
    <source>
        <dbReference type="SAM" id="Phobius"/>
    </source>
</evidence>
<feature type="transmembrane region" description="Helical" evidence="1">
    <location>
        <begin position="134"/>
        <end position="155"/>
    </location>
</feature>
<sequence length="156" mass="17544">MRTASAHQLTLTDFRQISSNVQLHPSNENLIQSFVLQSKKCHAYHSAELHADMYAEYIAIGCSAAVLYFLGENTHYYRLGLLRKDESVGISWRNGQFVALALQLAIEVFVDYLSVVFEMALGVQFAQMEELSSFFGAVFATIAFLNIVMTAMVYLD</sequence>
<organism evidence="2 4">
    <name type="scientific">Phytophthora infestans</name>
    <name type="common">Potato late blight agent</name>
    <name type="synonym">Botrytis infestans</name>
    <dbReference type="NCBI Taxonomy" id="4787"/>
    <lineage>
        <taxon>Eukaryota</taxon>
        <taxon>Sar</taxon>
        <taxon>Stramenopiles</taxon>
        <taxon>Oomycota</taxon>
        <taxon>Peronosporomycetes</taxon>
        <taxon>Peronosporales</taxon>
        <taxon>Peronosporaceae</taxon>
        <taxon>Phytophthora</taxon>
    </lineage>
</organism>
<name>A0A833SXN7_PHYIN</name>
<evidence type="ECO:0000313" key="3">
    <source>
        <dbReference type="EMBL" id="KAF4138800.1"/>
    </source>
</evidence>
<evidence type="ECO:0000313" key="4">
    <source>
        <dbReference type="Proteomes" id="UP000602510"/>
    </source>
</evidence>
<keyword evidence="1" id="KW-0472">Membrane</keyword>